<dbReference type="STRING" id="909613.UO65_1101"/>
<protein>
    <submittedName>
        <fullName evidence="3">Putative sulfite oxidase</fullName>
    </submittedName>
</protein>
<reference evidence="3 4" key="1">
    <citation type="journal article" date="2014" name="Genome Announc.">
        <title>Draft Genome Sequence of the Antitrypanosomally Active Sponge-Associated Bacterium Actinokineospora sp. Strain EG49.</title>
        <authorList>
            <person name="Harjes J."/>
            <person name="Ryu T."/>
            <person name="Abdelmohsen U.R."/>
            <person name="Moitinho-Silva L."/>
            <person name="Horn H."/>
            <person name="Ravasi T."/>
            <person name="Hentschel U."/>
        </authorList>
    </citation>
    <scope>NUCLEOTIDE SEQUENCE [LARGE SCALE GENOMIC DNA]</scope>
    <source>
        <strain evidence="3 4">EG49</strain>
    </source>
</reference>
<evidence type="ECO:0000259" key="2">
    <source>
        <dbReference type="Pfam" id="PF00174"/>
    </source>
</evidence>
<organism evidence="3 4">
    <name type="scientific">Actinokineospora spheciospongiae</name>
    <dbReference type="NCBI Taxonomy" id="909613"/>
    <lineage>
        <taxon>Bacteria</taxon>
        <taxon>Bacillati</taxon>
        <taxon>Actinomycetota</taxon>
        <taxon>Actinomycetes</taxon>
        <taxon>Pseudonocardiales</taxon>
        <taxon>Pseudonocardiaceae</taxon>
        <taxon>Actinokineospora</taxon>
    </lineage>
</organism>
<gene>
    <name evidence="3" type="ORF">UO65_1101</name>
</gene>
<evidence type="ECO:0000256" key="1">
    <source>
        <dbReference type="SAM" id="Phobius"/>
    </source>
</evidence>
<feature type="transmembrane region" description="Helical" evidence="1">
    <location>
        <begin position="175"/>
        <end position="196"/>
    </location>
</feature>
<feature type="domain" description="Oxidoreductase molybdopterin-binding" evidence="2">
    <location>
        <begin position="249"/>
        <end position="401"/>
    </location>
</feature>
<sequence length="524" mass="55616">MDTMERDAVAEAQPADKLPVPIAALIGVLAVAAALAAGHFVAGFVGPTASPFLAVGNSAIDLTPESLKSFAIRNFGSNDKVVLLSGMAVTMLLVAVVAGLLSRRKPLPGLVIAGALGLVAIAAVLNRPDGGQLAVLAPIASLAAAIGVFRWLHLVATSRFTAESAHDQGLSRRRFLYSSAGVAVGAGVLGGVGQFLSGRVDVEGSRAGVGSLRPKVPAPAIPNTADFSAIGSSKFITSNEKFYRVDTALTVPRLRAEDWKLRVHGLVDNERTFDFGDIRDRDLVEKTITMTCVSNEVGGPYVSTANFIGVPVRDLLLEAGVPNRSAWVFSTSVDGWTTATPVADLLDEERGALLAIGMNGEALPLEHGFPARLVVPGLYGYASATKWVVDLELITEGAKKFYWEERGWATRGPIKTQSRIDFPVGFGNVPAGKVQVAGVAWAQTVGIDKVEVRMDGGPWQAAELATEVNDRTWRQWRTEFDLGSGSHRVEVRATDRNGNTQTPDRVPPIPDGATGWHLIQFSVD</sequence>
<dbReference type="GO" id="GO:0043546">
    <property type="term" value="F:molybdopterin cofactor binding"/>
    <property type="evidence" value="ECO:0007669"/>
    <property type="project" value="TreeGrafter"/>
</dbReference>
<evidence type="ECO:0000313" key="4">
    <source>
        <dbReference type="Proteomes" id="UP000019277"/>
    </source>
</evidence>
<dbReference type="AlphaFoldDB" id="W7JBK5"/>
<dbReference type="Gene3D" id="3.90.420.10">
    <property type="entry name" value="Oxidoreductase, molybdopterin-binding domain"/>
    <property type="match status" value="1"/>
</dbReference>
<keyword evidence="1" id="KW-0472">Membrane</keyword>
<comment type="caution">
    <text evidence="3">The sequence shown here is derived from an EMBL/GenBank/DDBJ whole genome shotgun (WGS) entry which is preliminary data.</text>
</comment>
<proteinExistence type="predicted"/>
<dbReference type="PATRIC" id="fig|909613.9.peg.1117"/>
<evidence type="ECO:0000313" key="3">
    <source>
        <dbReference type="EMBL" id="EWC63424.1"/>
    </source>
</evidence>
<dbReference type="InterPro" id="IPR014756">
    <property type="entry name" value="Ig_E-set"/>
</dbReference>
<dbReference type="Pfam" id="PF00174">
    <property type="entry name" value="Oxidored_molyb"/>
    <property type="match status" value="1"/>
</dbReference>
<dbReference type="InterPro" id="IPR036374">
    <property type="entry name" value="OxRdtase_Mopterin-bd_sf"/>
</dbReference>
<dbReference type="GO" id="GO:0006790">
    <property type="term" value="P:sulfur compound metabolic process"/>
    <property type="evidence" value="ECO:0007669"/>
    <property type="project" value="TreeGrafter"/>
</dbReference>
<dbReference type="SUPFAM" id="SSF81296">
    <property type="entry name" value="E set domains"/>
    <property type="match status" value="1"/>
</dbReference>
<dbReference type="eggNOG" id="COG2041">
    <property type="taxonomic scope" value="Bacteria"/>
</dbReference>
<dbReference type="PANTHER" id="PTHR19372:SF7">
    <property type="entry name" value="SULFITE OXIDASE, MITOCHONDRIAL"/>
    <property type="match status" value="1"/>
</dbReference>
<dbReference type="Proteomes" id="UP000019277">
    <property type="component" value="Unassembled WGS sequence"/>
</dbReference>
<feature type="transmembrane region" description="Helical" evidence="1">
    <location>
        <begin position="131"/>
        <end position="154"/>
    </location>
</feature>
<accession>W7JBK5</accession>
<dbReference type="GO" id="GO:0020037">
    <property type="term" value="F:heme binding"/>
    <property type="evidence" value="ECO:0007669"/>
    <property type="project" value="TreeGrafter"/>
</dbReference>
<feature type="transmembrane region" description="Helical" evidence="1">
    <location>
        <begin position="81"/>
        <end position="100"/>
    </location>
</feature>
<dbReference type="SUPFAM" id="SSF56524">
    <property type="entry name" value="Oxidoreductase molybdopterin-binding domain"/>
    <property type="match status" value="1"/>
</dbReference>
<keyword evidence="1" id="KW-0812">Transmembrane</keyword>
<dbReference type="GO" id="GO:0008482">
    <property type="term" value="F:sulfite oxidase activity"/>
    <property type="evidence" value="ECO:0007669"/>
    <property type="project" value="TreeGrafter"/>
</dbReference>
<keyword evidence="1" id="KW-1133">Transmembrane helix</keyword>
<dbReference type="PANTHER" id="PTHR19372">
    <property type="entry name" value="SULFITE REDUCTASE"/>
    <property type="match status" value="1"/>
</dbReference>
<feature type="transmembrane region" description="Helical" evidence="1">
    <location>
        <begin position="107"/>
        <end position="125"/>
    </location>
</feature>
<feature type="transmembrane region" description="Helical" evidence="1">
    <location>
        <begin position="20"/>
        <end position="42"/>
    </location>
</feature>
<keyword evidence="4" id="KW-1185">Reference proteome</keyword>
<dbReference type="Gene3D" id="2.60.40.650">
    <property type="match status" value="1"/>
</dbReference>
<dbReference type="InterPro" id="IPR000572">
    <property type="entry name" value="OxRdtase_Mopterin-bd_dom"/>
</dbReference>
<dbReference type="EMBL" id="AYXG01000043">
    <property type="protein sequence ID" value="EWC63424.1"/>
    <property type="molecule type" value="Genomic_DNA"/>
</dbReference>
<name>W7JBK5_9PSEU</name>